<comment type="subcellular location">
    <subcellularLocation>
        <location evidence="1">Nucleus</location>
    </subcellularLocation>
</comment>
<feature type="non-terminal residue" evidence="5">
    <location>
        <position position="1"/>
    </location>
</feature>
<evidence type="ECO:0000256" key="4">
    <source>
        <dbReference type="ARBA" id="ARBA00023242"/>
    </source>
</evidence>
<dbReference type="SUPFAM" id="SSF52058">
    <property type="entry name" value="L domain-like"/>
    <property type="match status" value="1"/>
</dbReference>
<evidence type="ECO:0000313" key="5">
    <source>
        <dbReference type="EMBL" id="EPB79524.1"/>
    </source>
</evidence>
<proteinExistence type="predicted"/>
<keyword evidence="2" id="KW-0433">Leucine-rich repeat</keyword>
<dbReference type="PANTHER" id="PTHR45973:SF23">
    <property type="entry name" value="PROTEIN PHOSPHATASE 1 REGULATORY SUBUNIT 7"/>
    <property type="match status" value="1"/>
</dbReference>
<dbReference type="AlphaFoldDB" id="A0A0D6M5U4"/>
<sequence length="71" mass="8317">LTTSLQIEKIENLSTLVNLETLDLSFNRIIKIENLEKLTNLKTLYLVHNKISKIEGLEKFLLVLELIMFSW</sequence>
<dbReference type="Proteomes" id="UP000054495">
    <property type="component" value="Unassembled WGS sequence"/>
</dbReference>
<organism evidence="5 6">
    <name type="scientific">Ancylostoma ceylanicum</name>
    <dbReference type="NCBI Taxonomy" id="53326"/>
    <lineage>
        <taxon>Eukaryota</taxon>
        <taxon>Metazoa</taxon>
        <taxon>Ecdysozoa</taxon>
        <taxon>Nematoda</taxon>
        <taxon>Chromadorea</taxon>
        <taxon>Rhabditida</taxon>
        <taxon>Rhabditina</taxon>
        <taxon>Rhabditomorpha</taxon>
        <taxon>Strongyloidea</taxon>
        <taxon>Ancylostomatidae</taxon>
        <taxon>Ancylostomatinae</taxon>
        <taxon>Ancylostoma</taxon>
    </lineage>
</organism>
<dbReference type="InterPro" id="IPR050576">
    <property type="entry name" value="Cilia_flagella_integrity"/>
</dbReference>
<keyword evidence="4" id="KW-0539">Nucleus</keyword>
<dbReference type="SMART" id="SM00365">
    <property type="entry name" value="LRR_SD22"/>
    <property type="match status" value="2"/>
</dbReference>
<evidence type="ECO:0000256" key="2">
    <source>
        <dbReference type="ARBA" id="ARBA00022614"/>
    </source>
</evidence>
<keyword evidence="3" id="KW-0677">Repeat</keyword>
<evidence type="ECO:0000256" key="1">
    <source>
        <dbReference type="ARBA" id="ARBA00004123"/>
    </source>
</evidence>
<dbReference type="Pfam" id="PF12799">
    <property type="entry name" value="LRR_4"/>
    <property type="match status" value="1"/>
</dbReference>
<dbReference type="InterPro" id="IPR001611">
    <property type="entry name" value="Leu-rich_rpt"/>
</dbReference>
<dbReference type="InterPro" id="IPR025875">
    <property type="entry name" value="Leu-rich_rpt_4"/>
</dbReference>
<reference evidence="5 6" key="1">
    <citation type="submission" date="2013-05" db="EMBL/GenBank/DDBJ databases">
        <title>Draft genome of the parasitic nematode Anyclostoma ceylanicum.</title>
        <authorList>
            <person name="Mitreva M."/>
        </authorList>
    </citation>
    <scope>NUCLEOTIDE SEQUENCE [LARGE SCALE GENOMIC DNA]</scope>
</reference>
<evidence type="ECO:0000313" key="6">
    <source>
        <dbReference type="Proteomes" id="UP000054495"/>
    </source>
</evidence>
<protein>
    <submittedName>
        <fullName evidence="5">Leucine Rich repeat-containing domain protein</fullName>
    </submittedName>
</protein>
<dbReference type="PANTHER" id="PTHR45973">
    <property type="entry name" value="PROTEIN PHOSPHATASE 1 REGULATORY SUBUNIT SDS22-RELATED"/>
    <property type="match status" value="1"/>
</dbReference>
<name>A0A0D6M5U4_9BILA</name>
<dbReference type="Gene3D" id="3.80.10.10">
    <property type="entry name" value="Ribonuclease Inhibitor"/>
    <property type="match status" value="1"/>
</dbReference>
<accession>A0A0D6M5U4</accession>
<evidence type="ECO:0000256" key="3">
    <source>
        <dbReference type="ARBA" id="ARBA00022737"/>
    </source>
</evidence>
<dbReference type="PROSITE" id="PS51450">
    <property type="entry name" value="LRR"/>
    <property type="match status" value="2"/>
</dbReference>
<dbReference type="GO" id="GO:0005634">
    <property type="term" value="C:nucleus"/>
    <property type="evidence" value="ECO:0007669"/>
    <property type="project" value="UniProtKB-SubCell"/>
</dbReference>
<dbReference type="EMBL" id="KE124792">
    <property type="protein sequence ID" value="EPB79524.1"/>
    <property type="molecule type" value="Genomic_DNA"/>
</dbReference>
<keyword evidence="6" id="KW-1185">Reference proteome</keyword>
<gene>
    <name evidence="5" type="ORF">ANCCEY_01344</name>
</gene>
<dbReference type="InterPro" id="IPR032675">
    <property type="entry name" value="LRR_dom_sf"/>
</dbReference>